<evidence type="ECO:0000256" key="4">
    <source>
        <dbReference type="ARBA" id="ARBA00044692"/>
    </source>
</evidence>
<comment type="catalytic activity">
    <reaction evidence="4">
        <text>a 5'-end triphospho-ribonucleoside in mRNA + H2O = a 5'-end phospho-ribonucleoside in mRNA + diphosphate + H(+)</text>
        <dbReference type="Rhea" id="RHEA:78683"/>
        <dbReference type="Rhea" id="RHEA-COMP:15692"/>
        <dbReference type="Rhea" id="RHEA-COMP:17164"/>
        <dbReference type="ChEBI" id="CHEBI:15377"/>
        <dbReference type="ChEBI" id="CHEBI:15378"/>
        <dbReference type="ChEBI" id="CHEBI:33019"/>
        <dbReference type="ChEBI" id="CHEBI:138282"/>
        <dbReference type="ChEBI" id="CHEBI:167618"/>
    </reaction>
    <physiologicalReaction direction="left-to-right" evidence="4">
        <dbReference type="Rhea" id="RHEA:78684"/>
    </physiologicalReaction>
</comment>
<accession>A0A0D2DRC8</accession>
<comment type="similarity">
    <text evidence="2 7">Belongs to the DXO/Dom3Z family.</text>
</comment>
<dbReference type="Pfam" id="PF08652">
    <property type="entry name" value="RAI1"/>
    <property type="match status" value="1"/>
</dbReference>
<dbReference type="EC" id="3.6.1.-" evidence="7"/>
<comment type="catalytic activity">
    <reaction evidence="3">
        <text>a 5'-end (N(7)-methyl 5'-triphosphoguanosine)-ribonucleoside-ribonucleotide in mRNA + H2O = a (N(7)-methyl 5'-triphosphoguanosine)-nucleoside + a 5'-end phospho-ribonucleoside in mRNA + H(+)</text>
        <dbReference type="Rhea" id="RHEA:66928"/>
        <dbReference type="Rhea" id="RHEA-COMP:15692"/>
        <dbReference type="Rhea" id="RHEA-COMP:17313"/>
        <dbReference type="ChEBI" id="CHEBI:15377"/>
        <dbReference type="ChEBI" id="CHEBI:15378"/>
        <dbReference type="ChEBI" id="CHEBI:138282"/>
        <dbReference type="ChEBI" id="CHEBI:172876"/>
        <dbReference type="ChEBI" id="CHEBI:172877"/>
    </reaction>
    <physiologicalReaction direction="left-to-right" evidence="3">
        <dbReference type="Rhea" id="RHEA:66929"/>
    </physiologicalReaction>
</comment>
<feature type="domain" description="RAI1-like" evidence="9">
    <location>
        <begin position="23"/>
        <end position="363"/>
    </location>
</feature>
<evidence type="ECO:0000256" key="5">
    <source>
        <dbReference type="ARBA" id="ARBA00046211"/>
    </source>
</evidence>
<dbReference type="GO" id="GO:0004518">
    <property type="term" value="F:nuclease activity"/>
    <property type="evidence" value="ECO:0007669"/>
    <property type="project" value="UniProtKB-KW"/>
</dbReference>
<evidence type="ECO:0000313" key="10">
    <source>
        <dbReference type="EMBL" id="KIW38299.1"/>
    </source>
</evidence>
<dbReference type="GeneID" id="27361348"/>
<dbReference type="GO" id="GO:0046872">
    <property type="term" value="F:metal ion binding"/>
    <property type="evidence" value="ECO:0007669"/>
    <property type="project" value="UniProtKB-KW"/>
</dbReference>
<dbReference type="STRING" id="215243.A0A0D2DRC8"/>
<dbReference type="EMBL" id="KN847341">
    <property type="protein sequence ID" value="KIW38299.1"/>
    <property type="molecule type" value="Genomic_DNA"/>
</dbReference>
<dbReference type="GO" id="GO:0034353">
    <property type="term" value="F:mRNA 5'-diphosphatase activity"/>
    <property type="evidence" value="ECO:0007669"/>
    <property type="project" value="TreeGrafter"/>
</dbReference>
<comment type="catalytic activity">
    <reaction evidence="6">
        <text>a 5'-end NAD(+)-phospho-ribonucleoside in mRNA + H2O = a 5'-end phospho-ribonucleoside in mRNA + NAD(+) + H(+)</text>
        <dbReference type="Rhea" id="RHEA:60880"/>
        <dbReference type="Rhea" id="RHEA-COMP:15692"/>
        <dbReference type="Rhea" id="RHEA-COMP:15698"/>
        <dbReference type="ChEBI" id="CHEBI:15377"/>
        <dbReference type="ChEBI" id="CHEBI:15378"/>
        <dbReference type="ChEBI" id="CHEBI:57540"/>
        <dbReference type="ChEBI" id="CHEBI:138282"/>
        <dbReference type="ChEBI" id="CHEBI:144029"/>
    </reaction>
    <physiologicalReaction direction="left-to-right" evidence="6">
        <dbReference type="Rhea" id="RHEA:60881"/>
    </physiologicalReaction>
</comment>
<dbReference type="GO" id="GO:0005829">
    <property type="term" value="C:cytosol"/>
    <property type="evidence" value="ECO:0007669"/>
    <property type="project" value="TreeGrafter"/>
</dbReference>
<feature type="compositionally biased region" description="Polar residues" evidence="8">
    <location>
        <begin position="375"/>
        <end position="389"/>
    </location>
</feature>
<reference evidence="10 11" key="1">
    <citation type="submission" date="2015-01" db="EMBL/GenBank/DDBJ databases">
        <title>The Genome Sequence of Exophiala oligosperma CBS72588.</title>
        <authorList>
            <consortium name="The Broad Institute Genomics Platform"/>
            <person name="Cuomo C."/>
            <person name="de Hoog S."/>
            <person name="Gorbushina A."/>
            <person name="Stielow B."/>
            <person name="Teixiera M."/>
            <person name="Abouelleil A."/>
            <person name="Chapman S.B."/>
            <person name="Priest M."/>
            <person name="Young S.K."/>
            <person name="Wortman J."/>
            <person name="Nusbaum C."/>
            <person name="Birren B."/>
        </authorList>
    </citation>
    <scope>NUCLEOTIDE SEQUENCE [LARGE SCALE GENOMIC DNA]</scope>
    <source>
        <strain evidence="10 11">CBS 72588</strain>
    </source>
</reference>
<feature type="region of interest" description="Disordered" evidence="8">
    <location>
        <begin position="374"/>
        <end position="395"/>
    </location>
</feature>
<keyword evidence="7" id="KW-0547">Nucleotide-binding</keyword>
<comment type="function">
    <text evidence="5">Decapping enzyme for NAD-capped RNAs: specifically hydrolyzes the nicotinamide adenine dinucleotide (NAD) cap from a subset of RNAs by removing the entire NAD moiety from the 5'-end of an NAD-capped RNA. The NAD-cap is present at the 5'-end of some RNAs and snoRNAs. In contrast to the canonical 5'-end N7 methylguanosine (m7G) cap, the NAD cap promotes mRNA decay. Also acts as a non-canonical decapping enzyme that removes the entire cap structure of m7G capped or incompletely capped RNAs. Has decapping activity toward incomplete 5'-end m7G cap mRNAs such as unmethylated 5'-end-capped RNA (cap0), while it has no activity toward 2'-O-ribose methylated m7G cap (cap1). Also possesses RNA 5'-pyrophosphohydrolase activity by hydrolyzing the 5'-end triphosphate to release pyrophosphates. Stimulates exoribonuclease activity of Rat1, allowing it to degrade RNAs with stable secondary structure more effectively.</text>
</comment>
<dbReference type="InterPro" id="IPR039039">
    <property type="entry name" value="RAI1-like_fam"/>
</dbReference>
<dbReference type="GO" id="GO:0000166">
    <property type="term" value="F:nucleotide binding"/>
    <property type="evidence" value="ECO:0007669"/>
    <property type="project" value="UniProtKB-KW"/>
</dbReference>
<name>A0A0D2DRC8_9EURO</name>
<gene>
    <name evidence="10" type="ORF">PV06_09274</name>
</gene>
<dbReference type="GO" id="GO:0005634">
    <property type="term" value="C:nucleus"/>
    <property type="evidence" value="ECO:0007669"/>
    <property type="project" value="UniProtKB-SubCell"/>
</dbReference>
<keyword evidence="7" id="KW-0539">Nucleus</keyword>
<dbReference type="HOGENOM" id="CLU_024877_4_1_1"/>
<keyword evidence="7" id="KW-0378">Hydrolase</keyword>
<dbReference type="AlphaFoldDB" id="A0A0D2DRC8"/>
<dbReference type="Proteomes" id="UP000053342">
    <property type="component" value="Unassembled WGS sequence"/>
</dbReference>
<evidence type="ECO:0000256" key="6">
    <source>
        <dbReference type="ARBA" id="ARBA00048124"/>
    </source>
</evidence>
<evidence type="ECO:0000313" key="11">
    <source>
        <dbReference type="Proteomes" id="UP000053342"/>
    </source>
</evidence>
<evidence type="ECO:0000259" key="9">
    <source>
        <dbReference type="Pfam" id="PF08652"/>
    </source>
</evidence>
<proteinExistence type="inferred from homology"/>
<dbReference type="GO" id="GO:0003723">
    <property type="term" value="F:RNA binding"/>
    <property type="evidence" value="ECO:0007669"/>
    <property type="project" value="UniProtKB-KW"/>
</dbReference>
<dbReference type="OrthoDB" id="5853397at2759"/>
<dbReference type="RefSeq" id="XP_016258515.1">
    <property type="nucleotide sequence ID" value="XM_016410708.1"/>
</dbReference>
<dbReference type="VEuPathDB" id="FungiDB:PV06_09274"/>
<evidence type="ECO:0000256" key="3">
    <source>
        <dbReference type="ARBA" id="ARBA00044676"/>
    </source>
</evidence>
<keyword evidence="7" id="KW-0694">RNA-binding</keyword>
<dbReference type="GO" id="GO:0000956">
    <property type="term" value="P:nuclear-transcribed mRNA catabolic process"/>
    <property type="evidence" value="ECO:0007669"/>
    <property type="project" value="TreeGrafter"/>
</dbReference>
<dbReference type="PANTHER" id="PTHR12395:SF9">
    <property type="entry name" value="DECAPPING AND EXORIBONUCLEASE PROTEIN"/>
    <property type="match status" value="1"/>
</dbReference>
<sequence length="395" mass="45324">MAQHHSFDYEPVSRFAGASAAIRRPREIAYFSYDEDHKFRLDASSLRYYYPPTLPCDLNKGFDTFRQLDDTADDHLAGLLEAIIAYEKEKSAKTEIDIVTWRGMMTKIMVVPYSKLDNWEMNATLFQGTIFLEENHTKKLSSRQEQFTAGARPNNIMSQDVMSFWGYKFETVSLLPEPWSAVTREDIESREDQVVSNYAQYCSIVRTGLGKVKIIIGGEVDAVMDYKPEDKSQPINWVELKTTAAVINEREQVKFERKLLKFWAQSFLLGVPKIVVGYRSPQGVLERLEELETQTIPDKVRQKGKYLWDGQICINFAANFLEWLKSVITEDGVWRIRKREKVPAIEVFKVEETGHGDILSPAFVEWRTTGLAVHQSKSSDAANTTNGQVETHEPQ</sequence>
<evidence type="ECO:0000256" key="1">
    <source>
        <dbReference type="ARBA" id="ARBA00001968"/>
    </source>
</evidence>
<protein>
    <recommendedName>
        <fullName evidence="7">Decapping nuclease</fullName>
        <ecNumber evidence="7">3.6.1.-</ecNumber>
    </recommendedName>
</protein>
<keyword evidence="11" id="KW-1185">Reference proteome</keyword>
<evidence type="ECO:0000256" key="7">
    <source>
        <dbReference type="RuleBase" id="RU367113"/>
    </source>
</evidence>
<evidence type="ECO:0000256" key="2">
    <source>
        <dbReference type="ARBA" id="ARBA00006562"/>
    </source>
</evidence>
<keyword evidence="7" id="KW-0479">Metal-binding</keyword>
<organism evidence="10 11">
    <name type="scientific">Exophiala oligosperma</name>
    <dbReference type="NCBI Taxonomy" id="215243"/>
    <lineage>
        <taxon>Eukaryota</taxon>
        <taxon>Fungi</taxon>
        <taxon>Dikarya</taxon>
        <taxon>Ascomycota</taxon>
        <taxon>Pezizomycotina</taxon>
        <taxon>Eurotiomycetes</taxon>
        <taxon>Chaetothyriomycetidae</taxon>
        <taxon>Chaetothyriales</taxon>
        <taxon>Herpotrichiellaceae</taxon>
        <taxon>Exophiala</taxon>
    </lineage>
</organism>
<evidence type="ECO:0000256" key="8">
    <source>
        <dbReference type="SAM" id="MobiDB-lite"/>
    </source>
</evidence>
<dbReference type="PANTHER" id="PTHR12395">
    <property type="entry name" value="DOM-3 RELATED"/>
    <property type="match status" value="1"/>
</dbReference>
<dbReference type="InterPro" id="IPR013961">
    <property type="entry name" value="RAI1"/>
</dbReference>
<comment type="cofactor">
    <cofactor evidence="1 7">
        <name>a divalent metal cation</name>
        <dbReference type="ChEBI" id="CHEBI:60240"/>
    </cofactor>
</comment>
<dbReference type="GO" id="GO:0110155">
    <property type="term" value="P:NAD-cap decapping"/>
    <property type="evidence" value="ECO:0007669"/>
    <property type="project" value="TreeGrafter"/>
</dbReference>
<comment type="subcellular location">
    <subcellularLocation>
        <location evidence="7">Nucleus</location>
    </subcellularLocation>
</comment>
<keyword evidence="7" id="KW-0540">Nuclease</keyword>